<dbReference type="PaxDb" id="10029-XP_007636694.1"/>
<gene>
    <name evidence="1" type="ORF">I79_025804</name>
</gene>
<dbReference type="Proteomes" id="UP000001075">
    <property type="component" value="Unassembled WGS sequence"/>
</dbReference>
<protein>
    <submittedName>
        <fullName evidence="1">Interleukin-12 receptor beta-1 chain</fullName>
    </submittedName>
</protein>
<dbReference type="InParanoid" id="G3IP98"/>
<evidence type="ECO:0000313" key="1">
    <source>
        <dbReference type="EMBL" id="EGV91504.1"/>
    </source>
</evidence>
<evidence type="ECO:0000313" key="2">
    <source>
        <dbReference type="Proteomes" id="UP000001075"/>
    </source>
</evidence>
<name>G3IP98_CRIGR</name>
<keyword evidence="1" id="KW-0675">Receptor</keyword>
<dbReference type="STRING" id="10029.G3IP98"/>
<organism evidence="1 2">
    <name type="scientific">Cricetulus griseus</name>
    <name type="common">Chinese hamster</name>
    <name type="synonym">Cricetulus barabensis griseus</name>
    <dbReference type="NCBI Taxonomy" id="10029"/>
    <lineage>
        <taxon>Eukaryota</taxon>
        <taxon>Metazoa</taxon>
        <taxon>Chordata</taxon>
        <taxon>Craniata</taxon>
        <taxon>Vertebrata</taxon>
        <taxon>Euteleostomi</taxon>
        <taxon>Mammalia</taxon>
        <taxon>Eutheria</taxon>
        <taxon>Euarchontoglires</taxon>
        <taxon>Glires</taxon>
        <taxon>Rodentia</taxon>
        <taxon>Myomorpha</taxon>
        <taxon>Muroidea</taxon>
        <taxon>Cricetidae</taxon>
        <taxon>Cricetinae</taxon>
        <taxon>Cricetulus</taxon>
    </lineage>
</organism>
<proteinExistence type="predicted"/>
<dbReference type="eggNOG" id="ENOG502S2KP">
    <property type="taxonomic scope" value="Eukaryota"/>
</dbReference>
<accession>G3IP98</accession>
<dbReference type="AlphaFoldDB" id="G3IP98"/>
<reference evidence="2" key="1">
    <citation type="journal article" date="2011" name="Nat. Biotechnol.">
        <title>The genomic sequence of the Chinese hamster ovary (CHO)-K1 cell line.</title>
        <authorList>
            <person name="Xu X."/>
            <person name="Nagarajan H."/>
            <person name="Lewis N.E."/>
            <person name="Pan S."/>
            <person name="Cai Z."/>
            <person name="Liu X."/>
            <person name="Chen W."/>
            <person name="Xie M."/>
            <person name="Wang W."/>
            <person name="Hammond S."/>
            <person name="Andersen M.R."/>
            <person name="Neff N."/>
            <person name="Passarelli B."/>
            <person name="Koh W."/>
            <person name="Fan H.C."/>
            <person name="Wang J."/>
            <person name="Gui Y."/>
            <person name="Lee K.H."/>
            <person name="Betenbaugh M.J."/>
            <person name="Quake S.R."/>
            <person name="Famili I."/>
            <person name="Palsson B.O."/>
            <person name="Wang J."/>
        </authorList>
    </citation>
    <scope>NUCLEOTIDE SEQUENCE [LARGE SCALE GENOMIC DNA]</scope>
    <source>
        <strain evidence="2">CHO K1 cell line</strain>
    </source>
</reference>
<sequence>MSCLYPESCLCPLEDMAQELQIRRRRQLSSGAPGGPWSSWSAPVCVPPERFPQPEVKFLVEPLGQGGRRRLTMQCQTPQPAVPEGCLEVRPGALVKHLVRVHMLSCACQPQNRKTMSIGKPLNLSGAAYNLVVLTRTRFGRSPYQMWHLPAQELTGAWGPGAEHEGGGFLRHAQKNEVKTVSK</sequence>
<dbReference type="EMBL" id="JH009627">
    <property type="protein sequence ID" value="EGV91504.1"/>
    <property type="molecule type" value="Genomic_DNA"/>
</dbReference>